<gene>
    <name evidence="1" type="ORF">A0127_05200</name>
</gene>
<dbReference type="SUPFAM" id="SSF56112">
    <property type="entry name" value="Protein kinase-like (PK-like)"/>
    <property type="match status" value="1"/>
</dbReference>
<dbReference type="PANTHER" id="PTHR37171:SF1">
    <property type="entry name" value="SERINE_THREONINE-PROTEIN KINASE YRZF-RELATED"/>
    <property type="match status" value="1"/>
</dbReference>
<dbReference type="STRING" id="53952.A0127_05200"/>
<dbReference type="InterPro" id="IPR011009">
    <property type="entry name" value="Kinase-like_dom_sf"/>
</dbReference>
<keyword evidence="1" id="KW-0418">Kinase</keyword>
<organism evidence="1 2">
    <name type="scientific">Thermococcus peptonophilus</name>
    <dbReference type="NCBI Taxonomy" id="53952"/>
    <lineage>
        <taxon>Archaea</taxon>
        <taxon>Methanobacteriati</taxon>
        <taxon>Methanobacteriota</taxon>
        <taxon>Thermococci</taxon>
        <taxon>Thermococcales</taxon>
        <taxon>Thermococcaceae</taxon>
        <taxon>Thermococcus</taxon>
    </lineage>
</organism>
<evidence type="ECO:0000313" key="1">
    <source>
        <dbReference type="EMBL" id="AMQ18604.1"/>
    </source>
</evidence>
<keyword evidence="2" id="KW-1185">Reference proteome</keyword>
<dbReference type="Gene3D" id="3.30.200.150">
    <property type="match status" value="1"/>
</dbReference>
<evidence type="ECO:0000313" key="2">
    <source>
        <dbReference type="Proteomes" id="UP000073604"/>
    </source>
</evidence>
<dbReference type="RefSeq" id="WP_062388837.1">
    <property type="nucleotide sequence ID" value="NZ_CP014750.1"/>
</dbReference>
<dbReference type="AlphaFoldDB" id="A0A142CV02"/>
<dbReference type="KEGG" id="tpep:A0127_05200"/>
<dbReference type="Proteomes" id="UP000073604">
    <property type="component" value="Chromosome"/>
</dbReference>
<name>A0A142CV02_9EURY</name>
<dbReference type="GO" id="GO:0004674">
    <property type="term" value="F:protein serine/threonine kinase activity"/>
    <property type="evidence" value="ECO:0007669"/>
    <property type="project" value="UniProtKB-KW"/>
</dbReference>
<proteinExistence type="predicted"/>
<sequence>MTFEHIISSKRLEEFLRHLAEEGVGGVEPLAKGTTSLVFTGVLGGRKVVIKLQRPDSTRSNFEKEAELTKIASTFGITPPIMELGEFEGLTYLIREFADGEPILFAEVEKRHLFRIVEKTALLDRLGIDHGQIQGGKHIIIGEDVYMIDFEKAGFRKPNNLTSAMAMIFIGENAISKRVREKFGLDEKFREEMKDTLRHYKRTGSLLRLLSLLSSL</sequence>
<reference evidence="2" key="1">
    <citation type="submission" date="2016-03" db="EMBL/GenBank/DDBJ databases">
        <authorList>
            <person name="Oger P.M."/>
        </authorList>
    </citation>
    <scope>NUCLEOTIDE SEQUENCE [LARGE SCALE GENOMIC DNA]</scope>
    <source>
        <strain evidence="2">OG-1</strain>
    </source>
</reference>
<accession>A0A142CV02</accession>
<dbReference type="GeneID" id="27139920"/>
<keyword evidence="1" id="KW-0723">Serine/threonine-protein kinase</keyword>
<dbReference type="Gene3D" id="3.90.1200.10">
    <property type="match status" value="1"/>
</dbReference>
<dbReference type="OrthoDB" id="86092at2157"/>
<keyword evidence="1" id="KW-0808">Transferase</keyword>
<dbReference type="PANTHER" id="PTHR37171">
    <property type="entry name" value="SERINE/THREONINE-PROTEIN KINASE YRZF-RELATED"/>
    <property type="match status" value="1"/>
</dbReference>
<protein>
    <submittedName>
        <fullName evidence="1">Serine/threonine protein kinase</fullName>
    </submittedName>
</protein>
<dbReference type="EMBL" id="CP014750">
    <property type="protein sequence ID" value="AMQ18604.1"/>
    <property type="molecule type" value="Genomic_DNA"/>
</dbReference>
<dbReference type="InterPro" id="IPR052396">
    <property type="entry name" value="Meiotic_Drive_Suppr_Kinase"/>
</dbReference>